<comment type="caution">
    <text evidence="1">The sequence shown here is derived from an EMBL/GenBank/DDBJ whole genome shotgun (WGS) entry which is preliminary data.</text>
</comment>
<evidence type="ECO:0000313" key="2">
    <source>
        <dbReference type="Proteomes" id="UP000607559"/>
    </source>
</evidence>
<protein>
    <submittedName>
        <fullName evidence="1">Uncharacterized protein</fullName>
    </submittedName>
</protein>
<reference evidence="1" key="2">
    <citation type="submission" date="2020-09" db="EMBL/GenBank/DDBJ databases">
        <authorList>
            <person name="Sun Q."/>
            <person name="Zhou Y."/>
        </authorList>
    </citation>
    <scope>NUCLEOTIDE SEQUENCE</scope>
    <source>
        <strain evidence="1">CGMCC 1.15448</strain>
    </source>
</reference>
<dbReference type="Proteomes" id="UP000607559">
    <property type="component" value="Unassembled WGS sequence"/>
</dbReference>
<accession>A0A8J2UB53</accession>
<name>A0A8J2UB53_9BACT</name>
<dbReference type="AlphaFoldDB" id="A0A8J2UB53"/>
<proteinExistence type="predicted"/>
<sequence>MKRTLQMPQVFSIHHINSVNMNKRNLLIGHVDRETALFVDYAGTDKRRKKKYVWIESHPLLGDRIATQTISPRTGKLNKIQYTRYTTLVYLFKDSKDQLRSKRYNFRDEDAAYNKREFAKLIAEIDTTKLVDTQHFNVRIDIMTSFRADSYRELGKRKGPVIEHFATWRNNTLFFLQKCPFELLASYPDLPPYHNRIASTKPEDLEE</sequence>
<evidence type="ECO:0000313" key="1">
    <source>
        <dbReference type="EMBL" id="GGA92823.1"/>
    </source>
</evidence>
<reference evidence="1" key="1">
    <citation type="journal article" date="2014" name="Int. J. Syst. Evol. Microbiol.">
        <title>Complete genome sequence of Corynebacterium casei LMG S-19264T (=DSM 44701T), isolated from a smear-ripened cheese.</title>
        <authorList>
            <consortium name="US DOE Joint Genome Institute (JGI-PGF)"/>
            <person name="Walter F."/>
            <person name="Albersmeier A."/>
            <person name="Kalinowski J."/>
            <person name="Ruckert C."/>
        </authorList>
    </citation>
    <scope>NUCLEOTIDE SEQUENCE</scope>
    <source>
        <strain evidence="1">CGMCC 1.15448</strain>
    </source>
</reference>
<dbReference type="EMBL" id="BMJC01000001">
    <property type="protein sequence ID" value="GGA92823.1"/>
    <property type="molecule type" value="Genomic_DNA"/>
</dbReference>
<gene>
    <name evidence="1" type="ORF">GCM10011511_15290</name>
</gene>
<organism evidence="1 2">
    <name type="scientific">Puia dinghuensis</name>
    <dbReference type="NCBI Taxonomy" id="1792502"/>
    <lineage>
        <taxon>Bacteria</taxon>
        <taxon>Pseudomonadati</taxon>
        <taxon>Bacteroidota</taxon>
        <taxon>Chitinophagia</taxon>
        <taxon>Chitinophagales</taxon>
        <taxon>Chitinophagaceae</taxon>
        <taxon>Puia</taxon>
    </lineage>
</organism>
<keyword evidence="2" id="KW-1185">Reference proteome</keyword>